<sequence>MIFRLNGYIWWHMIAHKCFKPNSLYAMKKNLFIGLVILISFNMYSQGKIGVFAGINASSLSDGFLKSSYIGSNSFSFHIGGLYEFPLTEKIAFRPKLLFSQQGNREDFDNNIKYETSYINIPLDFKFFKKPYILFGPQVGFLIDTKKKEIDFGDLESLDYGLNLGIGIDIKDFFIEFNIYQGLNKLIEVEYKQTNPFRDIDIEATNTVLQLTLGYNLDL</sequence>
<evidence type="ECO:0000313" key="3">
    <source>
        <dbReference type="Proteomes" id="UP000321578"/>
    </source>
</evidence>
<dbReference type="EMBL" id="VORO01000010">
    <property type="protein sequence ID" value="TXD88999.1"/>
    <property type="molecule type" value="Genomic_DNA"/>
</dbReference>
<dbReference type="Proteomes" id="UP000321578">
    <property type="component" value="Unassembled WGS sequence"/>
</dbReference>
<dbReference type="OrthoDB" id="947434at2"/>
<dbReference type="InterPro" id="IPR025665">
    <property type="entry name" value="Beta-barrel_OMP_2"/>
</dbReference>
<keyword evidence="3" id="KW-1185">Reference proteome</keyword>
<evidence type="ECO:0000313" key="2">
    <source>
        <dbReference type="EMBL" id="TXD88999.1"/>
    </source>
</evidence>
<feature type="domain" description="Outer membrane protein beta-barrel" evidence="1">
    <location>
        <begin position="48"/>
        <end position="187"/>
    </location>
</feature>
<protein>
    <submittedName>
        <fullName evidence="2">PorT family protein</fullName>
    </submittedName>
</protein>
<proteinExistence type="predicted"/>
<comment type="caution">
    <text evidence="2">The sequence shown here is derived from an EMBL/GenBank/DDBJ whole genome shotgun (WGS) entry which is preliminary data.</text>
</comment>
<gene>
    <name evidence="2" type="ORF">ESY86_10950</name>
</gene>
<accession>A0A5C6ZK16</accession>
<evidence type="ECO:0000259" key="1">
    <source>
        <dbReference type="Pfam" id="PF13568"/>
    </source>
</evidence>
<name>A0A5C6ZK16_9FLAO</name>
<organism evidence="2 3">
    <name type="scientific">Subsaximicrobium wynnwilliamsii</name>
    <dbReference type="NCBI Taxonomy" id="291179"/>
    <lineage>
        <taxon>Bacteria</taxon>
        <taxon>Pseudomonadati</taxon>
        <taxon>Bacteroidota</taxon>
        <taxon>Flavobacteriia</taxon>
        <taxon>Flavobacteriales</taxon>
        <taxon>Flavobacteriaceae</taxon>
        <taxon>Subsaximicrobium</taxon>
    </lineage>
</organism>
<dbReference type="Pfam" id="PF13568">
    <property type="entry name" value="OMP_b-brl_2"/>
    <property type="match status" value="1"/>
</dbReference>
<dbReference type="AlphaFoldDB" id="A0A5C6ZK16"/>
<reference evidence="2 3" key="1">
    <citation type="submission" date="2019-08" db="EMBL/GenBank/DDBJ databases">
        <title>Genomes of Subsaximicrobium wynnwilliamsii strains.</title>
        <authorList>
            <person name="Bowman J.P."/>
        </authorList>
    </citation>
    <scope>NUCLEOTIDE SEQUENCE [LARGE SCALE GENOMIC DNA]</scope>
    <source>
        <strain evidence="2 3">2-80-2</strain>
    </source>
</reference>